<protein>
    <submittedName>
        <fullName evidence="2">Uncharacterized protein</fullName>
    </submittedName>
</protein>
<proteinExistence type="predicted"/>
<feature type="region of interest" description="Disordered" evidence="1">
    <location>
        <begin position="113"/>
        <end position="144"/>
    </location>
</feature>
<dbReference type="AlphaFoldDB" id="A0A066XAQ3"/>
<dbReference type="HOGENOM" id="CLU_1796354_0_0_1"/>
<feature type="region of interest" description="Disordered" evidence="1">
    <location>
        <begin position="57"/>
        <end position="100"/>
    </location>
</feature>
<comment type="caution">
    <text evidence="2">The sequence shown here is derived from an EMBL/GenBank/DDBJ whole genome shotgun (WGS) entry which is preliminary data.</text>
</comment>
<evidence type="ECO:0000313" key="2">
    <source>
        <dbReference type="EMBL" id="KDN63100.1"/>
    </source>
</evidence>
<feature type="compositionally biased region" description="Polar residues" evidence="1">
    <location>
        <begin position="65"/>
        <end position="85"/>
    </location>
</feature>
<dbReference type="Proteomes" id="UP000027238">
    <property type="component" value="Unassembled WGS sequence"/>
</dbReference>
<dbReference type="EMBL" id="JMSE01001264">
    <property type="protein sequence ID" value="KDN63100.1"/>
    <property type="molecule type" value="Genomic_DNA"/>
</dbReference>
<accession>A0A066XAQ3</accession>
<evidence type="ECO:0000256" key="1">
    <source>
        <dbReference type="SAM" id="MobiDB-lite"/>
    </source>
</evidence>
<sequence>MATVPDTPDTRTSGPDGWLAGWLGGETEPSTATGLEAWTHWNRGTLQGRRRRVWIRKSVPRNHTDQPLTTTRLGASHGTCTQSRGITRPHLGTMGQTPAIFKTRRRDRLLPFFSSSTNQDHPFKSSPACLDFTSPPTLLDDSGG</sequence>
<reference evidence="3" key="1">
    <citation type="journal article" date="2014" name="Genome Announc.">
        <title>Draft genome sequence of Colletotrichum sublineola, a destructive pathogen of cultivated sorghum.</title>
        <authorList>
            <person name="Baroncelli R."/>
            <person name="Sanz-Martin J.M."/>
            <person name="Rech G.E."/>
            <person name="Sukno S.A."/>
            <person name="Thon M.R."/>
        </authorList>
    </citation>
    <scope>NUCLEOTIDE SEQUENCE [LARGE SCALE GENOMIC DNA]</scope>
    <source>
        <strain evidence="3">TX430BB</strain>
    </source>
</reference>
<evidence type="ECO:0000313" key="3">
    <source>
        <dbReference type="Proteomes" id="UP000027238"/>
    </source>
</evidence>
<gene>
    <name evidence="2" type="ORF">CSUB01_00174</name>
</gene>
<keyword evidence="3" id="KW-1185">Reference proteome</keyword>
<name>A0A066XAQ3_COLSU</name>
<organism evidence="2 3">
    <name type="scientific">Colletotrichum sublineola</name>
    <name type="common">Sorghum anthracnose fungus</name>
    <dbReference type="NCBI Taxonomy" id="1173701"/>
    <lineage>
        <taxon>Eukaryota</taxon>
        <taxon>Fungi</taxon>
        <taxon>Dikarya</taxon>
        <taxon>Ascomycota</taxon>
        <taxon>Pezizomycotina</taxon>
        <taxon>Sordariomycetes</taxon>
        <taxon>Hypocreomycetidae</taxon>
        <taxon>Glomerellales</taxon>
        <taxon>Glomerellaceae</taxon>
        <taxon>Colletotrichum</taxon>
        <taxon>Colletotrichum graminicola species complex</taxon>
    </lineage>
</organism>